<proteinExistence type="predicted"/>
<evidence type="ECO:0000313" key="2">
    <source>
        <dbReference type="EMBL" id="OLQ92074.1"/>
    </source>
</evidence>
<dbReference type="CDD" id="cd03808">
    <property type="entry name" value="GT4_CapM-like"/>
    <property type="match status" value="1"/>
</dbReference>
<feature type="domain" description="Glycosyltransferase subfamily 4-like N-terminal" evidence="1">
    <location>
        <begin position="17"/>
        <end position="148"/>
    </location>
</feature>
<dbReference type="Pfam" id="PF13477">
    <property type="entry name" value="Glyco_trans_4_2"/>
    <property type="match status" value="1"/>
</dbReference>
<dbReference type="OrthoDB" id="9775208at2"/>
<dbReference type="InterPro" id="IPR028098">
    <property type="entry name" value="Glyco_trans_4-like_N"/>
</dbReference>
<dbReference type="GO" id="GO:0016757">
    <property type="term" value="F:glycosyltransferase activity"/>
    <property type="evidence" value="ECO:0007669"/>
    <property type="project" value="UniProtKB-ARBA"/>
</dbReference>
<comment type="caution">
    <text evidence="2">The sequence shown here is derived from an EMBL/GenBank/DDBJ whole genome shotgun (WGS) entry which is preliminary data.</text>
</comment>
<dbReference type="Proteomes" id="UP000186313">
    <property type="component" value="Unassembled WGS sequence"/>
</dbReference>
<name>A0A1Q9HMW0_9VIBR</name>
<dbReference type="Gene3D" id="3.40.50.2000">
    <property type="entry name" value="Glycogen Phosphorylase B"/>
    <property type="match status" value="2"/>
</dbReference>
<dbReference type="STRING" id="1381081.BIY22_16310"/>
<dbReference type="RefSeq" id="WP_075706538.1">
    <property type="nucleotide sequence ID" value="NZ_MJMJ01000005.1"/>
</dbReference>
<dbReference type="SUPFAM" id="SSF53756">
    <property type="entry name" value="UDP-Glycosyltransferase/glycogen phosphorylase"/>
    <property type="match status" value="1"/>
</dbReference>
<dbReference type="Pfam" id="PF13692">
    <property type="entry name" value="Glyco_trans_1_4"/>
    <property type="match status" value="1"/>
</dbReference>
<dbReference type="AlphaFoldDB" id="A0A1Q9HMW0"/>
<reference evidence="2 3" key="1">
    <citation type="submission" date="2016-09" db="EMBL/GenBank/DDBJ databases">
        <title>Genomic Taxonomy of the Vibrionaceae.</title>
        <authorList>
            <person name="Gonzalez-Castillo A."/>
            <person name="Gomez-Gil B."/>
            <person name="Enciso-Ibarra K."/>
        </authorList>
    </citation>
    <scope>NUCLEOTIDE SEQUENCE [LARGE SCALE GENOMIC DNA]</scope>
    <source>
        <strain evidence="2 3">CAIM 703</strain>
    </source>
</reference>
<dbReference type="EMBL" id="MJMJ01000005">
    <property type="protein sequence ID" value="OLQ92074.1"/>
    <property type="molecule type" value="Genomic_DNA"/>
</dbReference>
<sequence length="393" mass="44403">MNRRVVITSNTSWFIYNFFCSSITEFMQDGNEISIVAPRDKYTPLLEALGCRFHEVSIDRSGANLLSEWKTITTIYKTLKQLSPDCVLNFTPKLNIYSVAVCKLLKIPVINSVAGLGYIISSNGFKSCLGKLLLRFTQPLADHIIFQNDDDLSVYLENKWATAEKISRVRGIGVNLQRFTPQITSDDGTVRFLLFARMLKSKGVPEFVEAARLVLKHYNRKYVGVSMHPKVEFSLLGFIDAYNPDGISREVIENWHSESVVRYLGETDNVIDFVRDYDCVVLPSFYREGIPQCLIEAAAMAKPIITTNHVGCRETVVDGVSGYLVPPRDSTSLAKAMITMADLSHTQRLEMGRVARRKAENEFCHLHVARHYMTCIESVLSVEKPNDLVKQEA</sequence>
<evidence type="ECO:0000259" key="1">
    <source>
        <dbReference type="Pfam" id="PF13477"/>
    </source>
</evidence>
<dbReference type="PANTHER" id="PTHR12526:SF638">
    <property type="entry name" value="SPORE COAT PROTEIN SA"/>
    <property type="match status" value="1"/>
</dbReference>
<organism evidence="2 3">
    <name type="scientific">Vibrio panuliri</name>
    <dbReference type="NCBI Taxonomy" id="1381081"/>
    <lineage>
        <taxon>Bacteria</taxon>
        <taxon>Pseudomonadati</taxon>
        <taxon>Pseudomonadota</taxon>
        <taxon>Gammaproteobacteria</taxon>
        <taxon>Vibrionales</taxon>
        <taxon>Vibrionaceae</taxon>
        <taxon>Vibrio</taxon>
    </lineage>
</organism>
<dbReference type="PANTHER" id="PTHR12526">
    <property type="entry name" value="GLYCOSYLTRANSFERASE"/>
    <property type="match status" value="1"/>
</dbReference>
<evidence type="ECO:0000313" key="3">
    <source>
        <dbReference type="Proteomes" id="UP000186313"/>
    </source>
</evidence>
<gene>
    <name evidence="2" type="ORF">BIY22_16310</name>
</gene>
<protein>
    <recommendedName>
        <fullName evidence="1">Glycosyltransferase subfamily 4-like N-terminal domain-containing protein</fullName>
    </recommendedName>
</protein>
<accession>A0A1Q9HMW0</accession>